<keyword evidence="2" id="KW-1185">Reference proteome</keyword>
<dbReference type="OrthoDB" id="5569081at2"/>
<evidence type="ECO:0000313" key="1">
    <source>
        <dbReference type="EMBL" id="PWN57564.1"/>
    </source>
</evidence>
<name>A0A363UQ40_9GAMM</name>
<accession>A0A363UQ40</accession>
<dbReference type="Proteomes" id="UP000251800">
    <property type="component" value="Unassembled WGS sequence"/>
</dbReference>
<comment type="caution">
    <text evidence="1">The sequence shown here is derived from an EMBL/GenBank/DDBJ whole genome shotgun (WGS) entry which is preliminary data.</text>
</comment>
<organism evidence="1 2">
    <name type="scientific">Abyssibacter profundi</name>
    <dbReference type="NCBI Taxonomy" id="2182787"/>
    <lineage>
        <taxon>Bacteria</taxon>
        <taxon>Pseudomonadati</taxon>
        <taxon>Pseudomonadota</taxon>
        <taxon>Gammaproteobacteria</taxon>
        <taxon>Chromatiales</taxon>
        <taxon>Oceanococcaceae</taxon>
        <taxon>Abyssibacter</taxon>
    </lineage>
</organism>
<protein>
    <submittedName>
        <fullName evidence="1">Uncharacterized protein</fullName>
    </submittedName>
</protein>
<dbReference type="EMBL" id="QEQK01000001">
    <property type="protein sequence ID" value="PWN57564.1"/>
    <property type="molecule type" value="Genomic_DNA"/>
</dbReference>
<sequence length="160" mass="17670">MPSGLVLSVLVVELFCARARPDETFRDTLQAIYNRLCWNLAVKHPVRPEWIKDGQEDAEMVFLRDKLAGALDTLEVLDDPDCKRSQALRAWGKVFNHQFWEERAKEAEAEEKEASKLARAALLRGGNRGIAPVAGLVAAGTCHGAPMKTTHAYGGVGETR</sequence>
<evidence type="ECO:0000313" key="2">
    <source>
        <dbReference type="Proteomes" id="UP000251800"/>
    </source>
</evidence>
<proteinExistence type="predicted"/>
<dbReference type="RefSeq" id="WP_109718420.1">
    <property type="nucleotide sequence ID" value="NZ_QEQK01000001.1"/>
</dbReference>
<dbReference type="AlphaFoldDB" id="A0A363UQ40"/>
<gene>
    <name evidence="1" type="ORF">DEH80_00005</name>
</gene>
<reference evidence="1 2" key="1">
    <citation type="submission" date="2018-05" db="EMBL/GenBank/DDBJ databases">
        <title>Abyssibacter profundi OUC007T gen. nov., sp. nov, a marine bacterium isolated from seawater of the Mariana Trench.</title>
        <authorList>
            <person name="Zhou S."/>
        </authorList>
    </citation>
    <scope>NUCLEOTIDE SEQUENCE [LARGE SCALE GENOMIC DNA]</scope>
    <source>
        <strain evidence="1 2">OUC007</strain>
    </source>
</reference>